<keyword evidence="3" id="KW-0433">Leucine-rich repeat</keyword>
<dbReference type="InterPro" id="IPR032675">
    <property type="entry name" value="LRR_dom_sf"/>
</dbReference>
<evidence type="ECO:0000256" key="3">
    <source>
        <dbReference type="ARBA" id="ARBA00022614"/>
    </source>
</evidence>
<dbReference type="PANTHER" id="PTHR15454:SF73">
    <property type="entry name" value="DYNEIN AXONEMAL LIGHT CHAIN 1"/>
    <property type="match status" value="1"/>
</dbReference>
<organism evidence="12">
    <name type="scientific">Menopon gallinae</name>
    <name type="common">poultry shaft louse</name>
    <dbReference type="NCBI Taxonomy" id="328185"/>
    <lineage>
        <taxon>Eukaryota</taxon>
        <taxon>Metazoa</taxon>
        <taxon>Ecdysozoa</taxon>
        <taxon>Arthropoda</taxon>
        <taxon>Hexapoda</taxon>
        <taxon>Insecta</taxon>
        <taxon>Pterygota</taxon>
        <taxon>Neoptera</taxon>
        <taxon>Paraneoptera</taxon>
        <taxon>Psocodea</taxon>
        <taxon>Troctomorpha</taxon>
        <taxon>Phthiraptera</taxon>
        <taxon>Amblycera</taxon>
        <taxon>Menoponidae</taxon>
        <taxon>Menopon</taxon>
    </lineage>
</organism>
<dbReference type="FunFam" id="3.80.10.10:FF:000049">
    <property type="entry name" value="Dynein light chain 1"/>
    <property type="match status" value="1"/>
</dbReference>
<accession>A0AAW2IF71</accession>
<name>A0AAW2IF71_9NEOP</name>
<evidence type="ECO:0000313" key="12">
    <source>
        <dbReference type="EMBL" id="KAL0280925.1"/>
    </source>
</evidence>
<evidence type="ECO:0000256" key="7">
    <source>
        <dbReference type="ARBA" id="ARBA00023175"/>
    </source>
</evidence>
<evidence type="ECO:0000256" key="8">
    <source>
        <dbReference type="ARBA" id="ARBA00023212"/>
    </source>
</evidence>
<gene>
    <name evidence="12" type="ORF">PYX00_002074</name>
</gene>
<keyword evidence="2" id="KW-0963">Cytoplasm</keyword>
<dbReference type="AlphaFoldDB" id="A0AAW2IF71"/>
<comment type="caution">
    <text evidence="12">The sequence shown here is derived from an EMBL/GenBank/DDBJ whole genome shotgun (WGS) entry which is preliminary data.</text>
</comment>
<dbReference type="GO" id="GO:0043014">
    <property type="term" value="F:alpha-tubulin binding"/>
    <property type="evidence" value="ECO:0007669"/>
    <property type="project" value="TreeGrafter"/>
</dbReference>
<dbReference type="Gene3D" id="3.80.10.10">
    <property type="entry name" value="Ribonuclease Inhibitor"/>
    <property type="match status" value="1"/>
</dbReference>
<dbReference type="GO" id="GO:0005930">
    <property type="term" value="C:axoneme"/>
    <property type="evidence" value="ECO:0007669"/>
    <property type="project" value="UniProtKB-SubCell"/>
</dbReference>
<dbReference type="GO" id="GO:0005874">
    <property type="term" value="C:microtubule"/>
    <property type="evidence" value="ECO:0007669"/>
    <property type="project" value="UniProtKB-KW"/>
</dbReference>
<evidence type="ECO:0000256" key="11">
    <source>
        <dbReference type="ARBA" id="ARBA00049760"/>
    </source>
</evidence>
<dbReference type="SMART" id="SM00365">
    <property type="entry name" value="LRR_SD22"/>
    <property type="match status" value="5"/>
</dbReference>
<evidence type="ECO:0000256" key="9">
    <source>
        <dbReference type="ARBA" id="ARBA00023273"/>
    </source>
</evidence>
<keyword evidence="6" id="KW-0243">Dynein</keyword>
<dbReference type="EMBL" id="JARGDH010000001">
    <property type="protein sequence ID" value="KAL0280925.1"/>
    <property type="molecule type" value="Genomic_DNA"/>
</dbReference>
<reference evidence="12" key="1">
    <citation type="journal article" date="2024" name="Gigascience">
        <title>Chromosome-level genome of the poultry shaft louse Menopon gallinae provides insight into the host-switching and adaptive evolution of parasitic lice.</title>
        <authorList>
            <person name="Xu Y."/>
            <person name="Ma L."/>
            <person name="Liu S."/>
            <person name="Liang Y."/>
            <person name="Liu Q."/>
            <person name="He Z."/>
            <person name="Tian L."/>
            <person name="Duan Y."/>
            <person name="Cai W."/>
            <person name="Li H."/>
            <person name="Song F."/>
        </authorList>
    </citation>
    <scope>NUCLEOTIDE SEQUENCE</scope>
    <source>
        <strain evidence="12">Cailab_2023a</strain>
    </source>
</reference>
<evidence type="ECO:0000256" key="2">
    <source>
        <dbReference type="ARBA" id="ARBA00022490"/>
    </source>
</evidence>
<comment type="similarity">
    <text evidence="10">Belongs to the dynein light chain LC1-type family.</text>
</comment>
<dbReference type="GO" id="GO:0045504">
    <property type="term" value="F:dynein heavy chain binding"/>
    <property type="evidence" value="ECO:0007669"/>
    <property type="project" value="TreeGrafter"/>
</dbReference>
<dbReference type="InterPro" id="IPR025875">
    <property type="entry name" value="Leu-rich_rpt_4"/>
</dbReference>
<keyword evidence="5" id="KW-0677">Repeat</keyword>
<dbReference type="PROSITE" id="PS51450">
    <property type="entry name" value="LRR"/>
    <property type="match status" value="3"/>
</dbReference>
<comment type="subcellular location">
    <subcellularLocation>
        <location evidence="1">Cytoplasm</location>
        <location evidence="1">Cytoskeleton</location>
        <location evidence="1">Cilium axoneme</location>
    </subcellularLocation>
</comment>
<keyword evidence="8" id="KW-0206">Cytoskeleton</keyword>
<dbReference type="GO" id="GO:0030286">
    <property type="term" value="C:dynein complex"/>
    <property type="evidence" value="ECO:0007669"/>
    <property type="project" value="UniProtKB-KW"/>
</dbReference>
<evidence type="ECO:0000256" key="4">
    <source>
        <dbReference type="ARBA" id="ARBA00022701"/>
    </source>
</evidence>
<evidence type="ECO:0000256" key="5">
    <source>
        <dbReference type="ARBA" id="ARBA00022737"/>
    </source>
</evidence>
<evidence type="ECO:0000256" key="10">
    <source>
        <dbReference type="ARBA" id="ARBA00049659"/>
    </source>
</evidence>
<dbReference type="InterPro" id="IPR001611">
    <property type="entry name" value="Leu-rich_rpt"/>
</dbReference>
<keyword evidence="9" id="KW-0966">Cell projection</keyword>
<dbReference type="Pfam" id="PF12799">
    <property type="entry name" value="LRR_4"/>
    <property type="match status" value="1"/>
</dbReference>
<protein>
    <recommendedName>
        <fullName evidence="11">Dynein axonemal light chain 1</fullName>
    </recommendedName>
</protein>
<keyword evidence="4" id="KW-0493">Microtubule</keyword>
<dbReference type="GO" id="GO:0036158">
    <property type="term" value="P:outer dynein arm assembly"/>
    <property type="evidence" value="ECO:0007669"/>
    <property type="project" value="TreeGrafter"/>
</dbReference>
<proteinExistence type="inferred from homology"/>
<keyword evidence="7" id="KW-0505">Motor protein</keyword>
<dbReference type="SUPFAM" id="SSF52058">
    <property type="entry name" value="L domain-like"/>
    <property type="match status" value="1"/>
</dbReference>
<dbReference type="PANTHER" id="PTHR15454">
    <property type="entry name" value="NISCHARIN RELATED"/>
    <property type="match status" value="1"/>
</dbReference>
<evidence type="ECO:0000256" key="6">
    <source>
        <dbReference type="ARBA" id="ARBA00023017"/>
    </source>
</evidence>
<sequence length="181" mass="20589">MPTSLKDAFKLWEEKNNANISEATDVILSFQMPPIEKLDNSLSILTNCEKLSLSSNSIEKITGFVGLKNLKILSLSRNLIKSFSGLEPLGDTLEQLWISYNMIDKIKGVNVFRNLKVLYMSNNLVKDWAEFQKLQEIQHLEDLVFVGNPLVEGLEEDVWRKEAVKKLPGLKKLDGEPVIRD</sequence>
<evidence type="ECO:0000256" key="1">
    <source>
        <dbReference type="ARBA" id="ARBA00004430"/>
    </source>
</evidence>